<sequence>MLFTAQFMTLSHVRAAEIEVEELAQGLQHPWGMAFLPDNQGMLVTEREGSLRHVSSNGQVSDPINGVPEVWNKGQGGLLDIALAPNFNQSRNVYLSYSEGGSARAGTAVGFGKLSNDMRQLEGFKVIFRQEPKMSTGQHFGSRLVFDNRGHLYITLGDNGQRPLPQDLDKLQGKVVRILADGTIPSDNPFVRDPMARDEIWSYGHRNPQGAALHPESGLLWINEHGPRGGDEINIPKAGKNYGWPIATHGINYSGSPIPEAKGEQVKGTEAPNFVWEVSPAVSGMAFYTGERFPQWQGSIFVGALRDRSLIRLTQNQDGVIEEQERLLKDLNERIRDVRSGPDGFIYVLTDADNGRLLRIGLQ</sequence>
<proteinExistence type="predicted"/>
<dbReference type="Pfam" id="PF07995">
    <property type="entry name" value="GSDH"/>
    <property type="match status" value="1"/>
</dbReference>
<dbReference type="PANTHER" id="PTHR19328">
    <property type="entry name" value="HEDGEHOG-INTERACTING PROTEIN"/>
    <property type="match status" value="1"/>
</dbReference>
<dbReference type="EMBL" id="NQOU01000005">
    <property type="protein sequence ID" value="RII82216.1"/>
    <property type="molecule type" value="Genomic_DNA"/>
</dbReference>
<dbReference type="Proteomes" id="UP000266483">
    <property type="component" value="Unassembled WGS sequence"/>
</dbReference>
<gene>
    <name evidence="2" type="ORF">CJO09_12760</name>
    <name evidence="3" type="ORF">CJP73_04515</name>
</gene>
<dbReference type="AlphaFoldDB" id="A0A3A1YXG3"/>
<comment type="caution">
    <text evidence="3">The sequence shown here is derived from an EMBL/GenBank/DDBJ whole genome shotgun (WGS) entry which is preliminary data.</text>
</comment>
<dbReference type="PANTHER" id="PTHR19328:SF75">
    <property type="entry name" value="ALDOSE SUGAR DEHYDROGENASE YLII"/>
    <property type="match status" value="1"/>
</dbReference>
<dbReference type="Gene3D" id="2.120.10.30">
    <property type="entry name" value="TolB, C-terminal domain"/>
    <property type="match status" value="1"/>
</dbReference>
<evidence type="ECO:0000313" key="3">
    <source>
        <dbReference type="EMBL" id="RIY41858.1"/>
    </source>
</evidence>
<dbReference type="InterPro" id="IPR011041">
    <property type="entry name" value="Quinoprot_gluc/sorb_DH_b-prop"/>
</dbReference>
<feature type="domain" description="Glucose/Sorbosone dehydrogenase" evidence="1">
    <location>
        <begin position="27"/>
        <end position="359"/>
    </location>
</feature>
<dbReference type="InterPro" id="IPR011042">
    <property type="entry name" value="6-blade_b-propeller_TolB-like"/>
</dbReference>
<dbReference type="Proteomes" id="UP000266206">
    <property type="component" value="Unassembled WGS sequence"/>
</dbReference>
<evidence type="ECO:0000313" key="2">
    <source>
        <dbReference type="EMBL" id="RII82216.1"/>
    </source>
</evidence>
<evidence type="ECO:0000259" key="1">
    <source>
        <dbReference type="Pfam" id="PF07995"/>
    </source>
</evidence>
<accession>A0A3A1YXG3</accession>
<evidence type="ECO:0000313" key="4">
    <source>
        <dbReference type="Proteomes" id="UP000266206"/>
    </source>
</evidence>
<keyword evidence="5" id="KW-1185">Reference proteome</keyword>
<protein>
    <submittedName>
        <fullName evidence="3">Oxidoreductase</fullName>
    </submittedName>
</protein>
<dbReference type="EMBL" id="NQYH01000002">
    <property type="protein sequence ID" value="RIY41858.1"/>
    <property type="molecule type" value="Genomic_DNA"/>
</dbReference>
<evidence type="ECO:0000313" key="5">
    <source>
        <dbReference type="Proteomes" id="UP000266483"/>
    </source>
</evidence>
<reference evidence="4 5" key="1">
    <citation type="submission" date="2017-08" db="EMBL/GenBank/DDBJ databases">
        <title>Pusillimonas indicus sp. nov., a member of the family Alcaligenaceae isolated from surface seawater.</title>
        <authorList>
            <person name="Li J."/>
        </authorList>
    </citation>
    <scope>NUCLEOTIDE SEQUENCE [LARGE SCALE GENOMIC DNA]</scope>
    <source>
        <strain evidence="2 5">17-4A</strain>
        <strain evidence="3 4">L52-1-41</strain>
    </source>
</reference>
<name>A0A3A1YXG3_9BURK</name>
<organism evidence="3 4">
    <name type="scientific">Neopusillimonas maritima</name>
    <dbReference type="NCBI Taxonomy" id="2026239"/>
    <lineage>
        <taxon>Bacteria</taxon>
        <taxon>Pseudomonadati</taxon>
        <taxon>Pseudomonadota</taxon>
        <taxon>Betaproteobacteria</taxon>
        <taxon>Burkholderiales</taxon>
        <taxon>Alcaligenaceae</taxon>
        <taxon>Neopusillimonas</taxon>
    </lineage>
</organism>
<dbReference type="OrthoDB" id="9770043at2"/>
<dbReference type="InterPro" id="IPR012938">
    <property type="entry name" value="Glc/Sorbosone_DH"/>
</dbReference>
<dbReference type="SUPFAM" id="SSF50952">
    <property type="entry name" value="Soluble quinoprotein glucose dehydrogenase"/>
    <property type="match status" value="1"/>
</dbReference>